<gene>
    <name evidence="7" type="primary">rimI</name>
    <name evidence="7" type="ORF">STRUR_0237</name>
</gene>
<dbReference type="InterPro" id="IPR006464">
    <property type="entry name" value="AcTrfase_RimI/Ard1"/>
</dbReference>
<keyword evidence="8" id="KW-1185">Reference proteome</keyword>
<comment type="similarity">
    <text evidence="1 5">Belongs to the acetyltransferase family. RimI subfamily.</text>
</comment>
<protein>
    <recommendedName>
        <fullName evidence="5">[Ribosomal protein bS18]-alanine N-acetyltransferase</fullName>
        <ecNumber evidence="5">2.3.1.266</ecNumber>
    </recommendedName>
</protein>
<dbReference type="GO" id="GO:0005737">
    <property type="term" value="C:cytoplasm"/>
    <property type="evidence" value="ECO:0007669"/>
    <property type="project" value="UniProtKB-SubCell"/>
</dbReference>
<comment type="subcellular location">
    <subcellularLocation>
        <location evidence="5">Cytoplasm</location>
    </subcellularLocation>
</comment>
<keyword evidence="3 7" id="KW-0808">Transferase</keyword>
<dbReference type="EC" id="2.3.1.266" evidence="5"/>
<proteinExistence type="inferred from homology"/>
<comment type="catalytic activity">
    <reaction evidence="5">
        <text>N-terminal L-alanyl-[ribosomal protein bS18] + acetyl-CoA = N-terminal N(alpha)-acetyl-L-alanyl-[ribosomal protein bS18] + CoA + H(+)</text>
        <dbReference type="Rhea" id="RHEA:43756"/>
        <dbReference type="Rhea" id="RHEA-COMP:10676"/>
        <dbReference type="Rhea" id="RHEA-COMP:10677"/>
        <dbReference type="ChEBI" id="CHEBI:15378"/>
        <dbReference type="ChEBI" id="CHEBI:57287"/>
        <dbReference type="ChEBI" id="CHEBI:57288"/>
        <dbReference type="ChEBI" id="CHEBI:64718"/>
        <dbReference type="ChEBI" id="CHEBI:83683"/>
        <dbReference type="EC" id="2.3.1.266"/>
    </reaction>
</comment>
<dbReference type="eggNOG" id="COG0456">
    <property type="taxonomic scope" value="Bacteria"/>
</dbReference>
<dbReference type="Proteomes" id="UP000005388">
    <property type="component" value="Unassembled WGS sequence"/>
</dbReference>
<evidence type="ECO:0000313" key="8">
    <source>
        <dbReference type="Proteomes" id="UP000005388"/>
    </source>
</evidence>
<dbReference type="Pfam" id="PF00583">
    <property type="entry name" value="Acetyltransf_1"/>
    <property type="match status" value="1"/>
</dbReference>
<reference evidence="7 8" key="1">
    <citation type="journal article" date="2014" name="Int. J. Syst. Evol. Microbiol.">
        <title>Phylogenomics and the dynamic genome evolution of the genus Streptococcus.</title>
        <authorList>
            <consortium name="The Broad Institute Genome Sequencing Platform"/>
            <person name="Richards V.P."/>
            <person name="Palmer S.R."/>
            <person name="Pavinski Bitar P.D."/>
            <person name="Qin X."/>
            <person name="Weinstock G.M."/>
            <person name="Highlander S.K."/>
            <person name="Town C.D."/>
            <person name="Burne R.A."/>
            <person name="Stanhope M.J."/>
        </authorList>
    </citation>
    <scope>NUCLEOTIDE SEQUENCE [LARGE SCALE GENOMIC DNA]</scope>
    <source>
        <strain evidence="7 8">2285-97</strain>
    </source>
</reference>
<dbReference type="GO" id="GO:0008999">
    <property type="term" value="F:protein-N-terminal-alanine acetyltransferase activity"/>
    <property type="evidence" value="ECO:0007669"/>
    <property type="project" value="UniProtKB-EC"/>
</dbReference>
<dbReference type="EMBL" id="AEUZ02000001">
    <property type="protein sequence ID" value="EHJ56803.1"/>
    <property type="molecule type" value="Genomic_DNA"/>
</dbReference>
<organism evidence="7 8">
    <name type="scientific">Streptococcus urinalis 2285-97</name>
    <dbReference type="NCBI Taxonomy" id="764291"/>
    <lineage>
        <taxon>Bacteria</taxon>
        <taxon>Bacillati</taxon>
        <taxon>Bacillota</taxon>
        <taxon>Bacilli</taxon>
        <taxon>Lactobacillales</taxon>
        <taxon>Streptococcaceae</taxon>
        <taxon>Streptococcus</taxon>
    </lineage>
</organism>
<evidence type="ECO:0000256" key="1">
    <source>
        <dbReference type="ARBA" id="ARBA00005395"/>
    </source>
</evidence>
<evidence type="ECO:0000256" key="2">
    <source>
        <dbReference type="ARBA" id="ARBA00022490"/>
    </source>
</evidence>
<dbReference type="PANTHER" id="PTHR43420:SF44">
    <property type="entry name" value="ACETYLTRANSFERASE YPEA"/>
    <property type="match status" value="1"/>
</dbReference>
<dbReference type="STRING" id="764291.STRUR_0237"/>
<dbReference type="InterPro" id="IPR000182">
    <property type="entry name" value="GNAT_dom"/>
</dbReference>
<dbReference type="InterPro" id="IPR016181">
    <property type="entry name" value="Acyl_CoA_acyltransferase"/>
</dbReference>
<evidence type="ECO:0000256" key="4">
    <source>
        <dbReference type="ARBA" id="ARBA00023315"/>
    </source>
</evidence>
<dbReference type="SUPFAM" id="SSF55729">
    <property type="entry name" value="Acyl-CoA N-acyltransferases (Nat)"/>
    <property type="match status" value="1"/>
</dbReference>
<dbReference type="AlphaFoldDB" id="G5KHM4"/>
<evidence type="ECO:0000259" key="6">
    <source>
        <dbReference type="PROSITE" id="PS51186"/>
    </source>
</evidence>
<evidence type="ECO:0000313" key="7">
    <source>
        <dbReference type="EMBL" id="EHJ56803.1"/>
    </source>
</evidence>
<dbReference type="CDD" id="cd04301">
    <property type="entry name" value="NAT_SF"/>
    <property type="match status" value="1"/>
</dbReference>
<name>G5KHM4_9STRE</name>
<comment type="caution">
    <text evidence="7">The sequence shown here is derived from an EMBL/GenBank/DDBJ whole genome shotgun (WGS) entry which is preliminary data.</text>
</comment>
<evidence type="ECO:0000256" key="5">
    <source>
        <dbReference type="RuleBase" id="RU363094"/>
    </source>
</evidence>
<dbReference type="NCBIfam" id="TIGR01575">
    <property type="entry name" value="rimI"/>
    <property type="match status" value="1"/>
</dbReference>
<keyword evidence="4 7" id="KW-0012">Acyltransferase</keyword>
<dbReference type="PROSITE" id="PS51186">
    <property type="entry name" value="GNAT"/>
    <property type="match status" value="1"/>
</dbReference>
<dbReference type="Gene3D" id="3.40.630.30">
    <property type="match status" value="1"/>
</dbReference>
<dbReference type="PANTHER" id="PTHR43420">
    <property type="entry name" value="ACETYLTRANSFERASE"/>
    <property type="match status" value="1"/>
</dbReference>
<dbReference type="InterPro" id="IPR050680">
    <property type="entry name" value="YpeA/RimI_acetyltransf"/>
</dbReference>
<accession>G5KHM4</accession>
<dbReference type="RefSeq" id="WP_006739546.1">
    <property type="nucleotide sequence ID" value="NZ_AEUZ02000001.1"/>
</dbReference>
<comment type="function">
    <text evidence="5">Acetylates the N-terminal alanine of ribosomal protein bS18.</text>
</comment>
<feature type="domain" description="N-acetyltransferase" evidence="6">
    <location>
        <begin position="1"/>
        <end position="137"/>
    </location>
</feature>
<keyword evidence="2 5" id="KW-0963">Cytoplasm</keyword>
<evidence type="ECO:0000256" key="3">
    <source>
        <dbReference type="ARBA" id="ARBA00022679"/>
    </source>
</evidence>
<sequence length="138" mass="16317">MEIEIAAKAVYEILKDVYEESPWTREQVRADMLLPNTDYFYVYNGNELIGFLSSQDLIGEIEMTNIAVKKEYQHKGYAKTLMSQLIERPETLFLEVRQSNQNAQRLYHYFGFEIVGKRPNYYHQPIEDAIIMKRQALL</sequence>